<dbReference type="Proteomes" id="UP000299211">
    <property type="component" value="Unassembled WGS sequence"/>
</dbReference>
<sequence>MQTDPAETVERFLHALSPASREVVRQLPRDQQEMMAASWERHLRDDTSLLTLSELDPASAEHRAAEDVVQDLL</sequence>
<evidence type="ECO:0000313" key="4">
    <source>
        <dbReference type="Proteomes" id="UP000302139"/>
    </source>
</evidence>
<dbReference type="RefSeq" id="WP_037651977.1">
    <property type="nucleotide sequence ID" value="NZ_BAABTN010000073.1"/>
</dbReference>
<comment type="caution">
    <text evidence="1">The sequence shown here is derived from an EMBL/GenBank/DDBJ whole genome shotgun (WGS) entry which is preliminary data.</text>
</comment>
<evidence type="ECO:0000313" key="1">
    <source>
        <dbReference type="EMBL" id="GDY69045.1"/>
    </source>
</evidence>
<evidence type="ECO:0000313" key="2">
    <source>
        <dbReference type="EMBL" id="GDY70573.1"/>
    </source>
</evidence>
<dbReference type="AlphaFoldDB" id="A0A4D4MB06"/>
<reference evidence="2 3" key="1">
    <citation type="submission" date="2019-04" db="EMBL/GenBank/DDBJ databases">
        <title>Draft genome sequences of Streptomyces avermitilis ATCC 31267.</title>
        <authorList>
            <person name="Komaki H."/>
            <person name="Tamura T."/>
            <person name="Hosoyama A."/>
        </authorList>
    </citation>
    <scope>NUCLEOTIDE SEQUENCE [LARGE SCALE GENOMIC DNA]</scope>
    <source>
        <strain evidence="2 3">ATCC 31267</strain>
    </source>
</reference>
<evidence type="ECO:0000313" key="3">
    <source>
        <dbReference type="Proteomes" id="UP000299211"/>
    </source>
</evidence>
<protein>
    <submittedName>
        <fullName evidence="1">Uncharacterized protein</fullName>
    </submittedName>
</protein>
<organism evidence="1 4">
    <name type="scientific">Streptomyces avermitilis</name>
    <dbReference type="NCBI Taxonomy" id="33903"/>
    <lineage>
        <taxon>Bacteria</taxon>
        <taxon>Bacillati</taxon>
        <taxon>Actinomycetota</taxon>
        <taxon>Actinomycetes</taxon>
        <taxon>Kitasatosporales</taxon>
        <taxon>Streptomycetaceae</taxon>
        <taxon>Streptomyces</taxon>
    </lineage>
</organism>
<dbReference type="EMBL" id="BJHY01000001">
    <property type="protein sequence ID" value="GDY70573.1"/>
    <property type="molecule type" value="Genomic_DNA"/>
</dbReference>
<accession>A0A4D4MB06</accession>
<proteinExistence type="predicted"/>
<dbReference type="GeneID" id="41537251"/>
<dbReference type="EMBL" id="BJHX01000001">
    <property type="protein sequence ID" value="GDY69045.1"/>
    <property type="molecule type" value="Genomic_DNA"/>
</dbReference>
<name>A0A4D4MB06_STRAX</name>
<gene>
    <name evidence="1" type="ORF">SAV14893_084380</name>
    <name evidence="2" type="ORF">SAV31267_000580</name>
</gene>
<reference evidence="1 4" key="2">
    <citation type="submission" date="2019-04" db="EMBL/GenBank/DDBJ databases">
        <title>Draft genome sequences of Streptomyces avermitilis NBRC 14893.</title>
        <authorList>
            <person name="Komaki H."/>
            <person name="Tamura T."/>
            <person name="Hosoyama A."/>
        </authorList>
    </citation>
    <scope>NUCLEOTIDE SEQUENCE [LARGE SCALE GENOMIC DNA]</scope>
    <source>
        <strain evidence="1 4">NBRC 14893</strain>
    </source>
</reference>
<dbReference type="Proteomes" id="UP000302139">
    <property type="component" value="Unassembled WGS sequence"/>
</dbReference>